<dbReference type="AlphaFoldDB" id="A0A1H8BSZ4"/>
<keyword evidence="2" id="KW-0472">Membrane</keyword>
<accession>A0A1H8BSZ4</accession>
<dbReference type="InterPro" id="IPR036779">
    <property type="entry name" value="LysM_dom_sf"/>
</dbReference>
<protein>
    <submittedName>
        <fullName evidence="4">LysM domain-containing protein</fullName>
    </submittedName>
</protein>
<feature type="domain" description="LysM" evidence="3">
    <location>
        <begin position="193"/>
        <end position="239"/>
    </location>
</feature>
<dbReference type="EMBL" id="FOBW01000006">
    <property type="protein sequence ID" value="SEM86021.1"/>
    <property type="molecule type" value="Genomic_DNA"/>
</dbReference>
<evidence type="ECO:0000259" key="3">
    <source>
        <dbReference type="PROSITE" id="PS51782"/>
    </source>
</evidence>
<dbReference type="Gene3D" id="3.10.350.10">
    <property type="entry name" value="LysM domain"/>
    <property type="match status" value="1"/>
</dbReference>
<reference evidence="5" key="1">
    <citation type="submission" date="2016-10" db="EMBL/GenBank/DDBJ databases">
        <authorList>
            <person name="Varghese N."/>
            <person name="Submissions S."/>
        </authorList>
    </citation>
    <scope>NUCLEOTIDE SEQUENCE [LARGE SCALE GENOMIC DNA]</scope>
    <source>
        <strain evidence="5">B48,IBRC-M 10115,DSM 25386,CECT 8001</strain>
    </source>
</reference>
<dbReference type="OrthoDB" id="2583609at2"/>
<evidence type="ECO:0000313" key="4">
    <source>
        <dbReference type="EMBL" id="SEM86021.1"/>
    </source>
</evidence>
<keyword evidence="2" id="KW-1133">Transmembrane helix</keyword>
<feature type="region of interest" description="Disordered" evidence="1">
    <location>
        <begin position="1"/>
        <end position="44"/>
    </location>
</feature>
<organism evidence="4 5">
    <name type="scientific">Mesobacillus persicus</name>
    <dbReference type="NCBI Taxonomy" id="930146"/>
    <lineage>
        <taxon>Bacteria</taxon>
        <taxon>Bacillati</taxon>
        <taxon>Bacillota</taxon>
        <taxon>Bacilli</taxon>
        <taxon>Bacillales</taxon>
        <taxon>Bacillaceae</taxon>
        <taxon>Mesobacillus</taxon>
    </lineage>
</organism>
<dbReference type="InterPro" id="IPR018392">
    <property type="entry name" value="LysM"/>
</dbReference>
<feature type="region of interest" description="Disordered" evidence="1">
    <location>
        <begin position="117"/>
        <end position="187"/>
    </location>
</feature>
<feature type="compositionally biased region" description="Basic and acidic residues" evidence="1">
    <location>
        <begin position="20"/>
        <end position="33"/>
    </location>
</feature>
<dbReference type="STRING" id="930146.SAMN05192533_106152"/>
<dbReference type="RefSeq" id="WP_090744660.1">
    <property type="nucleotide sequence ID" value="NZ_FOBW01000006.1"/>
</dbReference>
<sequence length="243" mass="27680">MNKETPYRNQVEQTRKKIVREKSTSHEKAELPPRSRLHGQSQKKRNNKWKLKYPVIRLLVLFFILLPISIFSAYSYLNNETGEKDSRAVQSGGYEKINLEKNKPLVEESTRPVMIEEKSFKEEKADAAVLPTPLESKSMLSQGDTKNSPPPEMGSVKENRESPPASDDGDPQVLEQPHENQEQPENPAEENIVFHTVGQGENLFRISLKYYNSQNGMEIIRKANNLQGDEIKLGQVLKIPLGN</sequence>
<dbReference type="Proteomes" id="UP000198553">
    <property type="component" value="Unassembled WGS sequence"/>
</dbReference>
<dbReference type="Pfam" id="PF01476">
    <property type="entry name" value="LysM"/>
    <property type="match status" value="1"/>
</dbReference>
<proteinExistence type="predicted"/>
<keyword evidence="2" id="KW-0812">Transmembrane</keyword>
<evidence type="ECO:0000313" key="5">
    <source>
        <dbReference type="Proteomes" id="UP000198553"/>
    </source>
</evidence>
<evidence type="ECO:0000256" key="2">
    <source>
        <dbReference type="SAM" id="Phobius"/>
    </source>
</evidence>
<feature type="transmembrane region" description="Helical" evidence="2">
    <location>
        <begin position="55"/>
        <end position="77"/>
    </location>
</feature>
<feature type="compositionally biased region" description="Basic residues" evidence="1">
    <location>
        <begin position="35"/>
        <end position="44"/>
    </location>
</feature>
<gene>
    <name evidence="4" type="ORF">SAMN05192533_106152</name>
</gene>
<dbReference type="SUPFAM" id="SSF54106">
    <property type="entry name" value="LysM domain"/>
    <property type="match status" value="1"/>
</dbReference>
<evidence type="ECO:0000256" key="1">
    <source>
        <dbReference type="SAM" id="MobiDB-lite"/>
    </source>
</evidence>
<feature type="compositionally biased region" description="Polar residues" evidence="1">
    <location>
        <begin position="138"/>
        <end position="147"/>
    </location>
</feature>
<dbReference type="SMART" id="SM00257">
    <property type="entry name" value="LysM"/>
    <property type="match status" value="1"/>
</dbReference>
<dbReference type="PROSITE" id="PS51782">
    <property type="entry name" value="LYSM"/>
    <property type="match status" value="1"/>
</dbReference>
<keyword evidence="5" id="KW-1185">Reference proteome</keyword>
<feature type="compositionally biased region" description="Basic and acidic residues" evidence="1">
    <location>
        <begin position="117"/>
        <end position="126"/>
    </location>
</feature>
<name>A0A1H8BSZ4_9BACI</name>